<keyword evidence="1" id="KW-0812">Transmembrane</keyword>
<evidence type="ECO:0000313" key="2">
    <source>
        <dbReference type="Proteomes" id="UP000095287"/>
    </source>
</evidence>
<proteinExistence type="predicted"/>
<feature type="transmembrane region" description="Helical" evidence="1">
    <location>
        <begin position="38"/>
        <end position="61"/>
    </location>
</feature>
<keyword evidence="1" id="KW-0472">Membrane</keyword>
<name>A0A1I7ZYY7_9BILA</name>
<dbReference type="Proteomes" id="UP000095287">
    <property type="component" value="Unplaced"/>
</dbReference>
<dbReference type="WBParaSite" id="L893_g31313.t1">
    <property type="protein sequence ID" value="L893_g31313.t1"/>
    <property type="gene ID" value="L893_g31313"/>
</dbReference>
<feature type="transmembrane region" description="Helical" evidence="1">
    <location>
        <begin position="7"/>
        <end position="26"/>
    </location>
</feature>
<reference evidence="3" key="1">
    <citation type="submission" date="2016-11" db="UniProtKB">
        <authorList>
            <consortium name="WormBaseParasite"/>
        </authorList>
    </citation>
    <scope>IDENTIFICATION</scope>
</reference>
<keyword evidence="2" id="KW-1185">Reference proteome</keyword>
<evidence type="ECO:0000256" key="1">
    <source>
        <dbReference type="SAM" id="Phobius"/>
    </source>
</evidence>
<accession>A0A1I7ZYY7</accession>
<keyword evidence="1" id="KW-1133">Transmembrane helix</keyword>
<dbReference type="AlphaFoldDB" id="A0A1I7ZYY7"/>
<evidence type="ECO:0000313" key="3">
    <source>
        <dbReference type="WBParaSite" id="L893_g31313.t1"/>
    </source>
</evidence>
<organism evidence="2 3">
    <name type="scientific">Steinernema glaseri</name>
    <dbReference type="NCBI Taxonomy" id="37863"/>
    <lineage>
        <taxon>Eukaryota</taxon>
        <taxon>Metazoa</taxon>
        <taxon>Ecdysozoa</taxon>
        <taxon>Nematoda</taxon>
        <taxon>Chromadorea</taxon>
        <taxon>Rhabditida</taxon>
        <taxon>Tylenchina</taxon>
        <taxon>Panagrolaimomorpha</taxon>
        <taxon>Strongyloidoidea</taxon>
        <taxon>Steinernematidae</taxon>
        <taxon>Steinernema</taxon>
    </lineage>
</organism>
<sequence>MFAVGYLWTSVAVPSLFPRLLLVFALRLSPEYDYSPFMIIQDIITWALYIFMLILYVWAILGMRKRIGESSTSSIAHRKALKSVLIYCTPPNVFVFMALCGHTCDTVLEVSGVLRPSHWSSFEEQYIWITEKDPCAPVRIWSQQLVDVRIFVSLFTALCAFHDYRVAVKRGVHRLVAPICKKLRLIEDNPATATASSSDNALFIRTSR</sequence>
<protein>
    <submittedName>
        <fullName evidence="3">G protein-coupled receptor</fullName>
    </submittedName>
</protein>